<dbReference type="EMBL" id="JAUBDJ010000002">
    <property type="protein sequence ID" value="MDW0116088.1"/>
    <property type="molecule type" value="Genomic_DNA"/>
</dbReference>
<protein>
    <submittedName>
        <fullName evidence="2">Uncharacterized protein</fullName>
    </submittedName>
</protein>
<sequence length="203" mass="22449">MKKQLVFMAALLAFVFVLSGCSSDNKTVDKKTAEAIDISEYFPSIGMTREYIHYDTEGQTVESIETVNVSTDSEGNDSVYIHEKGGVTTETIKEYIVSSEEVKLVYLINTLGNNETAVVELANKPKWDKNDANKSVGMMTATGLTMEVPAGKYNEVIEITSVIPEDKEGKTIHYYAPGVGLIKTVFSFKDTKDFIFNELKSAN</sequence>
<keyword evidence="3" id="KW-1185">Reference proteome</keyword>
<dbReference type="PROSITE" id="PS51257">
    <property type="entry name" value="PROKAR_LIPOPROTEIN"/>
    <property type="match status" value="1"/>
</dbReference>
<dbReference type="RefSeq" id="WP_317940263.1">
    <property type="nucleotide sequence ID" value="NZ_JAUBDJ010000002.1"/>
</dbReference>
<proteinExistence type="predicted"/>
<evidence type="ECO:0000256" key="1">
    <source>
        <dbReference type="SAM" id="SignalP"/>
    </source>
</evidence>
<feature type="chain" id="PRO_5043544226" evidence="1">
    <location>
        <begin position="20"/>
        <end position="203"/>
    </location>
</feature>
<evidence type="ECO:0000313" key="3">
    <source>
        <dbReference type="Proteomes" id="UP001271648"/>
    </source>
</evidence>
<organism evidence="2 3">
    <name type="scientific">Sporosarcina thermotolerans</name>
    <dbReference type="NCBI Taxonomy" id="633404"/>
    <lineage>
        <taxon>Bacteria</taxon>
        <taxon>Bacillati</taxon>
        <taxon>Bacillota</taxon>
        <taxon>Bacilli</taxon>
        <taxon>Bacillales</taxon>
        <taxon>Caryophanaceae</taxon>
        <taxon>Sporosarcina</taxon>
    </lineage>
</organism>
<name>A0AAW9AAC7_9BACL</name>
<dbReference type="AlphaFoldDB" id="A0AAW9AAC7"/>
<reference evidence="2 3" key="1">
    <citation type="submission" date="2023-06" db="EMBL/GenBank/DDBJ databases">
        <title>Sporosarcina sp. nov., isolated from Korean traditional fermented seafood 'Jeotgal'.</title>
        <authorList>
            <person name="Yang A.I."/>
            <person name="Shin N.-R."/>
        </authorList>
    </citation>
    <scope>NUCLEOTIDE SEQUENCE [LARGE SCALE GENOMIC DNA]</scope>
    <source>
        <strain evidence="2 3">KCTC43456</strain>
    </source>
</reference>
<evidence type="ECO:0000313" key="2">
    <source>
        <dbReference type="EMBL" id="MDW0116088.1"/>
    </source>
</evidence>
<feature type="signal peptide" evidence="1">
    <location>
        <begin position="1"/>
        <end position="19"/>
    </location>
</feature>
<accession>A0AAW9AAC7</accession>
<gene>
    <name evidence="2" type="ORF">QTL97_04010</name>
</gene>
<comment type="caution">
    <text evidence="2">The sequence shown here is derived from an EMBL/GenBank/DDBJ whole genome shotgun (WGS) entry which is preliminary data.</text>
</comment>
<dbReference type="Proteomes" id="UP001271648">
    <property type="component" value="Unassembled WGS sequence"/>
</dbReference>
<keyword evidence="1" id="KW-0732">Signal</keyword>